<evidence type="ECO:0008006" key="8">
    <source>
        <dbReference type="Google" id="ProtNLM"/>
    </source>
</evidence>
<keyword evidence="3" id="KW-1133">Transmembrane helix</keyword>
<dbReference type="SUPFAM" id="SSF56519">
    <property type="entry name" value="Penicillin binding protein dimerisation domain"/>
    <property type="match status" value="1"/>
</dbReference>
<comment type="subcellular location">
    <subcellularLocation>
        <location evidence="1">Membrane</location>
    </subcellularLocation>
</comment>
<dbReference type="AlphaFoldDB" id="A0A1F8F2S5"/>
<dbReference type="EMBL" id="MGJN01000007">
    <property type="protein sequence ID" value="OGN07423.1"/>
    <property type="molecule type" value="Genomic_DNA"/>
</dbReference>
<evidence type="ECO:0000259" key="5">
    <source>
        <dbReference type="Pfam" id="PF03717"/>
    </source>
</evidence>
<protein>
    <recommendedName>
        <fullName evidence="8">Penicillin-binding protein transpeptidase domain-containing protein</fullName>
    </recommendedName>
</protein>
<dbReference type="Pfam" id="PF03717">
    <property type="entry name" value="PBP_dimer"/>
    <property type="match status" value="1"/>
</dbReference>
<evidence type="ECO:0000256" key="3">
    <source>
        <dbReference type="SAM" id="Phobius"/>
    </source>
</evidence>
<sequence>MARNENFRINLFMGFVLVAAGLVGYRLFVLSVINHSAYSRTAQAQNENITNVIARGNIYLSNGGSETILAATNKKFALAYAVPSEIESKEKTAEILSNILGIDQKEIKQKINSDSANLKVIVRRITNEQVEQLKNIKMKGVGVSYELDRFYPGGSLASNVIGFLGYGPEGNRAGQYGAEEYYDQDLFGNQANRSNFFAINPFSLFGKKTSPEPQFDKPNDLVLTIDKNIQIFVEDRLKNIIEKWDAEKGIVIVQEPKSGKILAMASWPNFDPNEYAKFEPKYFLNGASQEVYEPGSSFKPVTMASGLDLSKVTPQTTYEDVGFANIAGYTIHNFSNKVFGVQSMTQVLEKSINTGTMFVENLVGDDNFLDYVVNMGFGQKTGIDLPGEVSGDITNLYSGRKINYLTASFGQGIAVTPLQLINAYSTIANGGKLMKPHIIDKIIKDDGEEVLTKPEIISIPVSEKTAVKLQTMLVGVVDNGFDKARITGYDIAGKTGTAQMPDGRGGYSENEFIHNFVGFAPAYNAKFAILIKMDKPKGIQFAADSLSPTFKEIAAFILNYYNIPPTRK</sequence>
<comment type="caution">
    <text evidence="6">The sequence shown here is derived from an EMBL/GenBank/DDBJ whole genome shotgun (WGS) entry which is preliminary data.</text>
</comment>
<evidence type="ECO:0000259" key="4">
    <source>
        <dbReference type="Pfam" id="PF00905"/>
    </source>
</evidence>
<dbReference type="Gene3D" id="3.40.710.10">
    <property type="entry name" value="DD-peptidase/beta-lactamase superfamily"/>
    <property type="match status" value="1"/>
</dbReference>
<dbReference type="InterPro" id="IPR012338">
    <property type="entry name" value="Beta-lactam/transpept-like"/>
</dbReference>
<evidence type="ECO:0000256" key="1">
    <source>
        <dbReference type="ARBA" id="ARBA00004370"/>
    </source>
</evidence>
<proteinExistence type="predicted"/>
<dbReference type="InterPro" id="IPR050515">
    <property type="entry name" value="Beta-lactam/transpept"/>
</dbReference>
<name>A0A1F8F2S5_9BACT</name>
<dbReference type="Pfam" id="PF00905">
    <property type="entry name" value="Transpeptidase"/>
    <property type="match status" value="1"/>
</dbReference>
<dbReference type="PANTHER" id="PTHR30627:SF1">
    <property type="entry name" value="PEPTIDOGLYCAN D,D-TRANSPEPTIDASE FTSI"/>
    <property type="match status" value="1"/>
</dbReference>
<dbReference type="Gene3D" id="3.30.450.330">
    <property type="match status" value="1"/>
</dbReference>
<dbReference type="GO" id="GO:0005886">
    <property type="term" value="C:plasma membrane"/>
    <property type="evidence" value="ECO:0007669"/>
    <property type="project" value="TreeGrafter"/>
</dbReference>
<dbReference type="GO" id="GO:0008658">
    <property type="term" value="F:penicillin binding"/>
    <property type="evidence" value="ECO:0007669"/>
    <property type="project" value="InterPro"/>
</dbReference>
<dbReference type="SUPFAM" id="SSF56601">
    <property type="entry name" value="beta-lactamase/transpeptidase-like"/>
    <property type="match status" value="1"/>
</dbReference>
<dbReference type="GO" id="GO:0071555">
    <property type="term" value="P:cell wall organization"/>
    <property type="evidence" value="ECO:0007669"/>
    <property type="project" value="TreeGrafter"/>
</dbReference>
<keyword evidence="3" id="KW-0812">Transmembrane</keyword>
<feature type="domain" description="Penicillin-binding protein transpeptidase" evidence="4">
    <location>
        <begin position="249"/>
        <end position="553"/>
    </location>
</feature>
<accession>A0A1F8F2S5</accession>
<evidence type="ECO:0000256" key="2">
    <source>
        <dbReference type="ARBA" id="ARBA00023136"/>
    </source>
</evidence>
<reference evidence="6 7" key="1">
    <citation type="journal article" date="2016" name="Nat. Commun.">
        <title>Thousands of microbial genomes shed light on interconnected biogeochemical processes in an aquifer system.</title>
        <authorList>
            <person name="Anantharaman K."/>
            <person name="Brown C.T."/>
            <person name="Hug L.A."/>
            <person name="Sharon I."/>
            <person name="Castelle C.J."/>
            <person name="Probst A.J."/>
            <person name="Thomas B.C."/>
            <person name="Singh A."/>
            <person name="Wilkins M.J."/>
            <person name="Karaoz U."/>
            <person name="Brodie E.L."/>
            <person name="Williams K.H."/>
            <person name="Hubbard S.S."/>
            <person name="Banfield J.F."/>
        </authorList>
    </citation>
    <scope>NUCLEOTIDE SEQUENCE [LARGE SCALE GENOMIC DNA]</scope>
</reference>
<dbReference type="Proteomes" id="UP000176834">
    <property type="component" value="Unassembled WGS sequence"/>
</dbReference>
<keyword evidence="2 3" id="KW-0472">Membrane</keyword>
<dbReference type="InterPro" id="IPR001460">
    <property type="entry name" value="PCN-bd_Tpept"/>
</dbReference>
<gene>
    <name evidence="6" type="ORF">A3B86_01595</name>
</gene>
<evidence type="ECO:0000313" key="6">
    <source>
        <dbReference type="EMBL" id="OGN07423.1"/>
    </source>
</evidence>
<dbReference type="InterPro" id="IPR005311">
    <property type="entry name" value="PBP_dimer"/>
</dbReference>
<dbReference type="PANTHER" id="PTHR30627">
    <property type="entry name" value="PEPTIDOGLYCAN D,D-TRANSPEPTIDASE"/>
    <property type="match status" value="1"/>
</dbReference>
<organism evidence="6 7">
    <name type="scientific">Candidatus Yanofskybacteria bacterium RIFCSPHIGHO2_02_FULL_38_22b</name>
    <dbReference type="NCBI Taxonomy" id="1802673"/>
    <lineage>
        <taxon>Bacteria</taxon>
        <taxon>Candidatus Yanofskyibacteriota</taxon>
    </lineage>
</organism>
<dbReference type="InterPro" id="IPR036138">
    <property type="entry name" value="PBP_dimer_sf"/>
</dbReference>
<feature type="transmembrane region" description="Helical" evidence="3">
    <location>
        <begin position="12"/>
        <end position="33"/>
    </location>
</feature>
<dbReference type="Gene3D" id="3.90.1310.10">
    <property type="entry name" value="Penicillin-binding protein 2a (Domain 2)"/>
    <property type="match status" value="1"/>
</dbReference>
<feature type="domain" description="Penicillin-binding protein dimerisation" evidence="5">
    <location>
        <begin position="54"/>
        <end position="190"/>
    </location>
</feature>
<evidence type="ECO:0000313" key="7">
    <source>
        <dbReference type="Proteomes" id="UP000176834"/>
    </source>
</evidence>